<dbReference type="InterPro" id="IPR004965">
    <property type="entry name" value="Paralemmin"/>
</dbReference>
<dbReference type="InterPro" id="IPR024149">
    <property type="entry name" value="Paralemmin-3"/>
</dbReference>
<feature type="compositionally biased region" description="Basic and acidic residues" evidence="2">
    <location>
        <begin position="26"/>
        <end position="48"/>
    </location>
</feature>
<dbReference type="OMA" id="RAECVII"/>
<feature type="compositionally biased region" description="Acidic residues" evidence="2">
    <location>
        <begin position="227"/>
        <end position="260"/>
    </location>
</feature>
<sequence length="406" mass="42543">MFLATSHSVFLSVSTRLLSPSLSGSQEKRRMQEEQEQAKRDMEDERLRLQQLKRKSLRDQWLMEGPPSSPTTPTSPSTKDSPHSPLWGPHTPETEKRIDDNSFFFCTSTDAIEDEVTKSLSSLLDETEAVLTNGSTGEAVQTNPSPLEINTSTCGPTEPVVVSDGNTAPASVTSGTTEPAVVSDGSLATALLGYVHTEPGLASAGRGVDDEDEDILVMRAERVIVLTDEDVPPQDQEKEEEEEEEEEEQQQEEVKEEESVPLDAAQGVAEGETMAQVEAAPLDTSAVTPHGEQSGAPDDPAVASVPTYSQGLPSPRLGPGGETGAGAGAPAAAPGGGASELATPAKPPTPLASDFQDVPLSAPQGTGAQPGEQDPLLAHAPASTNSCGAEEGVSPKHKTCQCCSVM</sequence>
<dbReference type="Ensembl" id="ENSGMOT00000034294.1">
    <property type="protein sequence ID" value="ENSGMOP00000035787.1"/>
    <property type="gene ID" value="ENSGMOG00000028620.1"/>
</dbReference>
<feature type="region of interest" description="Disordered" evidence="2">
    <location>
        <begin position="226"/>
        <end position="395"/>
    </location>
</feature>
<proteinExistence type="predicted"/>
<protein>
    <recommendedName>
        <fullName evidence="5">Paralemmin-3</fullName>
    </recommendedName>
</protein>
<dbReference type="GO" id="GO:0016020">
    <property type="term" value="C:membrane"/>
    <property type="evidence" value="ECO:0007669"/>
    <property type="project" value="InterPro"/>
</dbReference>
<dbReference type="Proteomes" id="UP000694546">
    <property type="component" value="Chromosome 3"/>
</dbReference>
<dbReference type="PANTHER" id="PTHR47528">
    <property type="entry name" value="PARALEMMIN-3"/>
    <property type="match status" value="1"/>
</dbReference>
<feature type="compositionally biased region" description="Gly residues" evidence="2">
    <location>
        <begin position="318"/>
        <end position="327"/>
    </location>
</feature>
<keyword evidence="1" id="KW-0175">Coiled coil</keyword>
<feature type="compositionally biased region" description="Low complexity" evidence="2">
    <location>
        <begin position="71"/>
        <end position="85"/>
    </location>
</feature>
<name>A0A8C5ART4_GADMO</name>
<dbReference type="AlphaFoldDB" id="A0A8C5ART4"/>
<dbReference type="GO" id="GO:0008360">
    <property type="term" value="P:regulation of cell shape"/>
    <property type="evidence" value="ECO:0007669"/>
    <property type="project" value="InterPro"/>
</dbReference>
<evidence type="ECO:0000256" key="2">
    <source>
        <dbReference type="SAM" id="MobiDB-lite"/>
    </source>
</evidence>
<accession>A0A8C5ART4</accession>
<dbReference type="PANTHER" id="PTHR47528:SF1">
    <property type="entry name" value="PARALEMMIN-3"/>
    <property type="match status" value="1"/>
</dbReference>
<evidence type="ECO:0000313" key="3">
    <source>
        <dbReference type="Ensembl" id="ENSGMOP00000035787.1"/>
    </source>
</evidence>
<dbReference type="GeneTree" id="ENSGT00940000173081"/>
<dbReference type="Pfam" id="PF03285">
    <property type="entry name" value="Paralemmin"/>
    <property type="match status" value="1"/>
</dbReference>
<keyword evidence="4" id="KW-1185">Reference proteome</keyword>
<organism evidence="3 4">
    <name type="scientific">Gadus morhua</name>
    <name type="common">Atlantic cod</name>
    <dbReference type="NCBI Taxonomy" id="8049"/>
    <lineage>
        <taxon>Eukaryota</taxon>
        <taxon>Metazoa</taxon>
        <taxon>Chordata</taxon>
        <taxon>Craniata</taxon>
        <taxon>Vertebrata</taxon>
        <taxon>Euteleostomi</taxon>
        <taxon>Actinopterygii</taxon>
        <taxon>Neopterygii</taxon>
        <taxon>Teleostei</taxon>
        <taxon>Neoteleostei</taxon>
        <taxon>Acanthomorphata</taxon>
        <taxon>Zeiogadaria</taxon>
        <taxon>Gadariae</taxon>
        <taxon>Gadiformes</taxon>
        <taxon>Gadoidei</taxon>
        <taxon>Gadidae</taxon>
        <taxon>Gadus</taxon>
    </lineage>
</organism>
<reference evidence="3" key="1">
    <citation type="submission" date="2025-08" db="UniProtKB">
        <authorList>
            <consortium name="Ensembl"/>
        </authorList>
    </citation>
    <scope>IDENTIFICATION</scope>
</reference>
<reference evidence="3" key="2">
    <citation type="submission" date="2025-09" db="UniProtKB">
        <authorList>
            <consortium name="Ensembl"/>
        </authorList>
    </citation>
    <scope>IDENTIFICATION</scope>
</reference>
<evidence type="ECO:0008006" key="5">
    <source>
        <dbReference type="Google" id="ProtNLM"/>
    </source>
</evidence>
<evidence type="ECO:0000313" key="4">
    <source>
        <dbReference type="Proteomes" id="UP000694546"/>
    </source>
</evidence>
<feature type="region of interest" description="Disordered" evidence="2">
    <location>
        <begin position="20"/>
        <end position="95"/>
    </location>
</feature>
<evidence type="ECO:0000256" key="1">
    <source>
        <dbReference type="ARBA" id="ARBA00023054"/>
    </source>
</evidence>